<reference evidence="1 2" key="2">
    <citation type="journal article" date="2022" name="Mol. Ecol. Resour.">
        <title>The genomes of chicory, endive, great burdock and yacon provide insights into Asteraceae paleo-polyploidization history and plant inulin production.</title>
        <authorList>
            <person name="Fan W."/>
            <person name="Wang S."/>
            <person name="Wang H."/>
            <person name="Wang A."/>
            <person name="Jiang F."/>
            <person name="Liu H."/>
            <person name="Zhao H."/>
            <person name="Xu D."/>
            <person name="Zhang Y."/>
        </authorList>
    </citation>
    <scope>NUCLEOTIDE SEQUENCE [LARGE SCALE GENOMIC DNA]</scope>
    <source>
        <strain evidence="2">cv. Punajuju</strain>
        <tissue evidence="1">Leaves</tissue>
    </source>
</reference>
<keyword evidence="2" id="KW-1185">Reference proteome</keyword>
<dbReference type="Proteomes" id="UP001055811">
    <property type="component" value="Linkage Group LG02"/>
</dbReference>
<accession>A0ACB9GGH4</accession>
<sequence length="70" mass="6942">MAQVTPNSSNTVKAVLVAFFIAALASSVSAQEVAMSPAPSPAAGAASSLPIPGILVGFAFILSALTQLRN</sequence>
<protein>
    <submittedName>
        <fullName evidence="1">Uncharacterized protein</fullName>
    </submittedName>
</protein>
<comment type="caution">
    <text evidence="1">The sequence shown here is derived from an EMBL/GenBank/DDBJ whole genome shotgun (WGS) entry which is preliminary data.</text>
</comment>
<gene>
    <name evidence="1" type="ORF">L2E82_12585</name>
</gene>
<evidence type="ECO:0000313" key="2">
    <source>
        <dbReference type="Proteomes" id="UP001055811"/>
    </source>
</evidence>
<reference evidence="2" key="1">
    <citation type="journal article" date="2022" name="Mol. Ecol. Resour.">
        <title>The genomes of chicory, endive, great burdock and yacon provide insights into Asteraceae palaeo-polyploidization history and plant inulin production.</title>
        <authorList>
            <person name="Fan W."/>
            <person name="Wang S."/>
            <person name="Wang H."/>
            <person name="Wang A."/>
            <person name="Jiang F."/>
            <person name="Liu H."/>
            <person name="Zhao H."/>
            <person name="Xu D."/>
            <person name="Zhang Y."/>
        </authorList>
    </citation>
    <scope>NUCLEOTIDE SEQUENCE [LARGE SCALE GENOMIC DNA]</scope>
    <source>
        <strain evidence="2">cv. Punajuju</strain>
    </source>
</reference>
<organism evidence="1 2">
    <name type="scientific">Cichorium intybus</name>
    <name type="common">Chicory</name>
    <dbReference type="NCBI Taxonomy" id="13427"/>
    <lineage>
        <taxon>Eukaryota</taxon>
        <taxon>Viridiplantae</taxon>
        <taxon>Streptophyta</taxon>
        <taxon>Embryophyta</taxon>
        <taxon>Tracheophyta</taxon>
        <taxon>Spermatophyta</taxon>
        <taxon>Magnoliopsida</taxon>
        <taxon>eudicotyledons</taxon>
        <taxon>Gunneridae</taxon>
        <taxon>Pentapetalae</taxon>
        <taxon>asterids</taxon>
        <taxon>campanulids</taxon>
        <taxon>Asterales</taxon>
        <taxon>Asteraceae</taxon>
        <taxon>Cichorioideae</taxon>
        <taxon>Cichorieae</taxon>
        <taxon>Cichoriinae</taxon>
        <taxon>Cichorium</taxon>
    </lineage>
</organism>
<proteinExistence type="predicted"/>
<evidence type="ECO:0000313" key="1">
    <source>
        <dbReference type="EMBL" id="KAI3782535.1"/>
    </source>
</evidence>
<dbReference type="EMBL" id="CM042010">
    <property type="protein sequence ID" value="KAI3782535.1"/>
    <property type="molecule type" value="Genomic_DNA"/>
</dbReference>
<name>A0ACB9GGH4_CICIN</name>